<dbReference type="Pfam" id="PF01844">
    <property type="entry name" value="HNH"/>
    <property type="match status" value="1"/>
</dbReference>
<dbReference type="GO" id="GO:0008270">
    <property type="term" value="F:zinc ion binding"/>
    <property type="evidence" value="ECO:0007669"/>
    <property type="project" value="InterPro"/>
</dbReference>
<feature type="region of interest" description="Disordered" evidence="1">
    <location>
        <begin position="82"/>
        <end position="111"/>
    </location>
</feature>
<evidence type="ECO:0000259" key="2">
    <source>
        <dbReference type="SMART" id="SM00507"/>
    </source>
</evidence>
<feature type="compositionally biased region" description="Basic and acidic residues" evidence="1">
    <location>
        <begin position="93"/>
        <end position="111"/>
    </location>
</feature>
<reference evidence="3 4" key="1">
    <citation type="submission" date="2018-03" db="EMBL/GenBank/DDBJ databases">
        <title>Bioinformatic expansion and discovery of thiopeptide antibiotics.</title>
        <authorList>
            <person name="Schwalen C.J."/>
            <person name="Hudson G.A."/>
            <person name="Mitchell D.A."/>
        </authorList>
    </citation>
    <scope>NUCLEOTIDE SEQUENCE [LARGE SCALE GENOMIC DNA]</scope>
    <source>
        <strain evidence="3 4">NRRL 8041</strain>
    </source>
</reference>
<sequence length="111" mass="12624">MTWEGSNRAQRLPANWSSIRKRVLARDGHACQFVWRNERGRMEQCGKPATEVDHINPGDDHSMDNLRAACTACHAWKSSSEGGAAAARIRARERREVDGRYRRTEQHPGLL</sequence>
<dbReference type="GO" id="GO:0003676">
    <property type="term" value="F:nucleic acid binding"/>
    <property type="evidence" value="ECO:0007669"/>
    <property type="project" value="InterPro"/>
</dbReference>
<dbReference type="Proteomes" id="UP000248333">
    <property type="component" value="Unassembled WGS sequence"/>
</dbReference>
<organism evidence="3 4">
    <name type="scientific">Micromonospora arborensis</name>
    <dbReference type="NCBI Taxonomy" id="2116518"/>
    <lineage>
        <taxon>Bacteria</taxon>
        <taxon>Bacillati</taxon>
        <taxon>Actinomycetota</taxon>
        <taxon>Actinomycetes</taxon>
        <taxon>Micromonosporales</taxon>
        <taxon>Micromonosporaceae</taxon>
        <taxon>Micromonospora</taxon>
    </lineage>
</organism>
<dbReference type="Gene3D" id="1.10.30.50">
    <property type="match status" value="1"/>
</dbReference>
<keyword evidence="3" id="KW-0378">Hydrolase</keyword>
<dbReference type="InterPro" id="IPR002711">
    <property type="entry name" value="HNH"/>
</dbReference>
<dbReference type="InterPro" id="IPR003615">
    <property type="entry name" value="HNH_nuc"/>
</dbReference>
<dbReference type="EMBL" id="PYBV01000005">
    <property type="protein sequence ID" value="PYC75204.1"/>
    <property type="molecule type" value="Genomic_DNA"/>
</dbReference>
<keyword evidence="3" id="KW-0255">Endonuclease</keyword>
<name>A0A318NPF3_9ACTN</name>
<proteinExistence type="predicted"/>
<evidence type="ECO:0000313" key="3">
    <source>
        <dbReference type="EMBL" id="PYC75204.1"/>
    </source>
</evidence>
<accession>A0A318NPF3</accession>
<dbReference type="AlphaFoldDB" id="A0A318NPF3"/>
<keyword evidence="3" id="KW-0540">Nuclease</keyword>
<dbReference type="RefSeq" id="WP_110562409.1">
    <property type="nucleotide sequence ID" value="NZ_PYBV01000005.1"/>
</dbReference>
<dbReference type="CDD" id="cd00085">
    <property type="entry name" value="HNHc"/>
    <property type="match status" value="1"/>
</dbReference>
<dbReference type="GO" id="GO:0004519">
    <property type="term" value="F:endonuclease activity"/>
    <property type="evidence" value="ECO:0007669"/>
    <property type="project" value="UniProtKB-KW"/>
</dbReference>
<evidence type="ECO:0000256" key="1">
    <source>
        <dbReference type="SAM" id="MobiDB-lite"/>
    </source>
</evidence>
<evidence type="ECO:0000313" key="4">
    <source>
        <dbReference type="Proteomes" id="UP000248333"/>
    </source>
</evidence>
<comment type="caution">
    <text evidence="3">The sequence shown here is derived from an EMBL/GenBank/DDBJ whole genome shotgun (WGS) entry which is preliminary data.</text>
</comment>
<keyword evidence="4" id="KW-1185">Reference proteome</keyword>
<dbReference type="OrthoDB" id="3234360at2"/>
<feature type="domain" description="HNH nuclease" evidence="2">
    <location>
        <begin position="18"/>
        <end position="75"/>
    </location>
</feature>
<dbReference type="SMART" id="SM00507">
    <property type="entry name" value="HNHc"/>
    <property type="match status" value="1"/>
</dbReference>
<protein>
    <submittedName>
        <fullName evidence="3">HNH endonuclease</fullName>
    </submittedName>
</protein>
<gene>
    <name evidence="3" type="ORF">C7C45_04870</name>
</gene>